<proteinExistence type="predicted"/>
<feature type="domain" description="FAD dependent oxidoreductase" evidence="1">
    <location>
        <begin position="5"/>
        <end position="344"/>
    </location>
</feature>
<protein>
    <submittedName>
        <fullName evidence="2">Glycine/D-amino acid oxidase</fullName>
    </submittedName>
</protein>
<dbReference type="STRING" id="551991.SAMN05192529_108117"/>
<dbReference type="RefSeq" id="WP_091396718.1">
    <property type="nucleotide sequence ID" value="NZ_FNQY01000008.1"/>
</dbReference>
<dbReference type="Pfam" id="PF01266">
    <property type="entry name" value="DAO"/>
    <property type="match status" value="1"/>
</dbReference>
<keyword evidence="3" id="KW-1185">Reference proteome</keyword>
<sequence>MKQVDVLIVGQGIAGTFLSFELMEAGFSVMVIDNQQGGSASRVASGVINPVTGRRVVETWKIGALLPLALDSYNRIALRLQMPPVARAVEILSVHGSEQMRDAFNKRMEAGSAYIREINVDKPGRFFNHPYGASVITPALLIDIKGLLDRYRLYLQSKQCLMACQMDWSALQLDQDRLQQYGAVSYPYGAAPEEKIQAKWIIAADGWQAGSNPYFKQLAFRYNKGEALIVDIAGLSREYIYKLRYSVVPWEGDTMTASKNLFWVGSTYQWTFEHDQPSDAFKENVLEFLDKELLLPYSVEDHLAAVRPASINRRPFAGFHEDYPQLGVLNGLGTKGCSLAPYLALGWRDLLTLGKDFDPELSLDADRH</sequence>
<dbReference type="PRINTS" id="PR00420">
    <property type="entry name" value="RNGMNOXGNASE"/>
</dbReference>
<dbReference type="OrthoDB" id="214253at2"/>
<evidence type="ECO:0000259" key="1">
    <source>
        <dbReference type="Pfam" id="PF01266"/>
    </source>
</evidence>
<dbReference type="Proteomes" id="UP000199041">
    <property type="component" value="Unassembled WGS sequence"/>
</dbReference>
<dbReference type="InterPro" id="IPR036188">
    <property type="entry name" value="FAD/NAD-bd_sf"/>
</dbReference>
<evidence type="ECO:0000313" key="2">
    <source>
        <dbReference type="EMBL" id="SEA11599.1"/>
    </source>
</evidence>
<dbReference type="Gene3D" id="3.30.9.10">
    <property type="entry name" value="D-Amino Acid Oxidase, subunit A, domain 2"/>
    <property type="match status" value="1"/>
</dbReference>
<reference evidence="2 3" key="1">
    <citation type="submission" date="2016-10" db="EMBL/GenBank/DDBJ databases">
        <authorList>
            <person name="de Groot N.N."/>
        </authorList>
    </citation>
    <scope>NUCLEOTIDE SEQUENCE [LARGE SCALE GENOMIC DNA]</scope>
    <source>
        <strain evidence="2 3">Vu-144</strain>
    </source>
</reference>
<gene>
    <name evidence="2" type="ORF">SAMN05192529_108117</name>
</gene>
<name>A0A1H3YJ00_9BACT</name>
<dbReference type="AlphaFoldDB" id="A0A1H3YJ00"/>
<organism evidence="2 3">
    <name type="scientific">Arachidicoccus rhizosphaerae</name>
    <dbReference type="NCBI Taxonomy" id="551991"/>
    <lineage>
        <taxon>Bacteria</taxon>
        <taxon>Pseudomonadati</taxon>
        <taxon>Bacteroidota</taxon>
        <taxon>Chitinophagia</taxon>
        <taxon>Chitinophagales</taxon>
        <taxon>Chitinophagaceae</taxon>
        <taxon>Arachidicoccus</taxon>
    </lineage>
</organism>
<dbReference type="Gene3D" id="3.50.50.60">
    <property type="entry name" value="FAD/NAD(P)-binding domain"/>
    <property type="match status" value="1"/>
</dbReference>
<dbReference type="EMBL" id="FNQY01000008">
    <property type="protein sequence ID" value="SEA11599.1"/>
    <property type="molecule type" value="Genomic_DNA"/>
</dbReference>
<accession>A0A1H3YJ00</accession>
<dbReference type="InterPro" id="IPR006076">
    <property type="entry name" value="FAD-dep_OxRdtase"/>
</dbReference>
<dbReference type="SUPFAM" id="SSF51905">
    <property type="entry name" value="FAD/NAD(P)-binding domain"/>
    <property type="match status" value="1"/>
</dbReference>
<evidence type="ECO:0000313" key="3">
    <source>
        <dbReference type="Proteomes" id="UP000199041"/>
    </source>
</evidence>